<reference evidence="2 3" key="1">
    <citation type="submission" date="2019-04" db="EMBL/GenBank/DDBJ databases">
        <title>Lysinibacillus genome sequencing.</title>
        <authorList>
            <person name="Dunlap C."/>
        </authorList>
    </citation>
    <scope>NUCLEOTIDE SEQUENCE [LARGE SCALE GENOMIC DNA]</scope>
    <source>
        <strain evidence="2 3">NBRC 109424</strain>
    </source>
</reference>
<name>A0ABY2THY0_9BACI</name>
<evidence type="ECO:0000313" key="3">
    <source>
        <dbReference type="Proteomes" id="UP000308539"/>
    </source>
</evidence>
<proteinExistence type="predicted"/>
<accession>A0ABY2THY0</accession>
<comment type="caution">
    <text evidence="2">The sequence shown here is derived from an EMBL/GenBank/DDBJ whole genome shotgun (WGS) entry which is preliminary data.</text>
</comment>
<gene>
    <name evidence="2" type="ORF">FC752_05850</name>
</gene>
<protein>
    <submittedName>
        <fullName evidence="2">Single-stranded DNA-binding protein</fullName>
    </submittedName>
</protein>
<feature type="region of interest" description="Disordered" evidence="1">
    <location>
        <begin position="126"/>
        <end position="145"/>
    </location>
</feature>
<dbReference type="EMBL" id="SZPV01000013">
    <property type="protein sequence ID" value="TKI66087.1"/>
    <property type="molecule type" value="Genomic_DNA"/>
</dbReference>
<feature type="compositionally biased region" description="Low complexity" evidence="1">
    <location>
        <begin position="133"/>
        <end position="144"/>
    </location>
</feature>
<dbReference type="Pfam" id="PF04404">
    <property type="entry name" value="ERF"/>
    <property type="match status" value="1"/>
</dbReference>
<dbReference type="RefSeq" id="WP_025220166.1">
    <property type="nucleotide sequence ID" value="NZ_CP006837.1"/>
</dbReference>
<organism evidence="2 3">
    <name type="scientific">Lysinibacillus varians</name>
    <dbReference type="NCBI Taxonomy" id="1145276"/>
    <lineage>
        <taxon>Bacteria</taxon>
        <taxon>Bacillati</taxon>
        <taxon>Bacillota</taxon>
        <taxon>Bacilli</taxon>
        <taxon>Bacillales</taxon>
        <taxon>Bacillaceae</taxon>
        <taxon>Lysinibacillus</taxon>
    </lineage>
</organism>
<dbReference type="InterPro" id="IPR007499">
    <property type="entry name" value="ERF_bacteria_virus"/>
</dbReference>
<keyword evidence="3" id="KW-1185">Reference proteome</keyword>
<sequence>MQKSESIAELAKALAAFHLEVKQPLKDKANPFFKSKYVPLENVVEAITDIAPKHGLSFMQYPINQENKVGIVTILIHSSGEYIETEPIFAQPAKNDPQATGSVITYLKRYSLSAVFGITSDEDDDGNSATFGASQQKQQSQPKADLPKMISAAQFKAIGAKTSNISKKDGVDQKQVYQSAAAHLKIDKSTKELTSHEASRIIEYLATLE</sequence>
<keyword evidence="2" id="KW-0238">DNA-binding</keyword>
<dbReference type="GO" id="GO:0003677">
    <property type="term" value="F:DNA binding"/>
    <property type="evidence" value="ECO:0007669"/>
    <property type="project" value="UniProtKB-KW"/>
</dbReference>
<dbReference type="Proteomes" id="UP000308539">
    <property type="component" value="Unassembled WGS sequence"/>
</dbReference>
<evidence type="ECO:0000313" key="2">
    <source>
        <dbReference type="EMBL" id="TKI66087.1"/>
    </source>
</evidence>
<evidence type="ECO:0000256" key="1">
    <source>
        <dbReference type="SAM" id="MobiDB-lite"/>
    </source>
</evidence>